<name>A0AA37SR95_9BACT</name>
<dbReference type="Proteomes" id="UP001156666">
    <property type="component" value="Unassembled WGS sequence"/>
</dbReference>
<feature type="chain" id="PRO_5041436529" description="HYR domain-containing protein" evidence="1">
    <location>
        <begin position="24"/>
        <end position="1740"/>
    </location>
</feature>
<evidence type="ECO:0008006" key="4">
    <source>
        <dbReference type="Google" id="ProtNLM"/>
    </source>
</evidence>
<dbReference type="InterPro" id="IPR043555">
    <property type="entry name" value="SRPX-like"/>
</dbReference>
<proteinExistence type="predicted"/>
<evidence type="ECO:0000313" key="3">
    <source>
        <dbReference type="Proteomes" id="UP001156666"/>
    </source>
</evidence>
<protein>
    <recommendedName>
        <fullName evidence="4">HYR domain-containing protein</fullName>
    </recommendedName>
</protein>
<dbReference type="InterPro" id="IPR013783">
    <property type="entry name" value="Ig-like_fold"/>
</dbReference>
<dbReference type="RefSeq" id="WP_235294289.1">
    <property type="nucleotide sequence ID" value="NZ_BSOH01000021.1"/>
</dbReference>
<feature type="signal peptide" evidence="1">
    <location>
        <begin position="1"/>
        <end position="23"/>
    </location>
</feature>
<sequence length="1740" mass="190721">MKTKLRLSFFWITTLLFINSINGQITFVNPPEDITVTCDTYNPFPSEIETTDDCDGDIFVFTTNFSDRGNDVDTCNFYVYTVSRTFTATNNCADTARYTQIISVVDTVGPTFTPPPAVTINCSDLNNLPVAGNITPFADECGGPIFSTYEDEDIEMMCDSTIERTWTVYDVCGNSNSAIQLITVIDNTPPIFVNEPRDISVMCGMVDNPYPIFNDWVDKLGYATYRDACNQVDYVFAAVPGSYDINDIATFPGTHPSGLNAPECGVVPGAIQYETVDFIIVDDCGNAMAQSATFYYVDEVLPIIGDCAPNITVNLTGGDCTTNLTFDIPETSDSCVIENIEYAFSDMKSVSSETPGAENIIVDTLKVRLGEYTPEIEFKEENFFTVTLTNIDGEGEGEFFHIEDENNIEIGVTPLLSEECGSLSFELGPFTKGEMQTWASDGYISFYFIADVDEATPANSINDVCDDGSITVSQTITIERETGNITTYFQLDEQAAIEVEGLEVSTDINAGFHVVKFIAEDCAGNTSACVQNVTVFDDSPAQLICGVNMQLNSPADGCEASMLISEIAIINNPCDEEIKLEITIDGAMDMVISGLYDEIKDSLIYYPIGTSTIRVVASDFSNNQSQCSFTIQVEDDQFPIAICDNIDVPVVAVQLESFTLSPFMLAGNSTDNCGIRNIVIENNRYSCFDLNQVITRNVLIIDNSDNTSTCTGTFNISDGPVPLSFSAGICPEDSLKLFLNIPAKDEYTYDWDGPGGFSSVLAEPYIPEVQTIHEGRYFVTITNSITGCTSQGFIDVEIDDVKQPLFTTEEIGCTAIPHRLSSNEISGEVRYNWYQYINNVRFLLGTSEVPFIDIEFEPGEYILGMNVSNSKCESLSSERIAVEIRGQPEGAICTALIPGCIGSPLTLCVDDPKDDYLISWYGPNGFESDLPMPVVTDSFTSAFSGVYKLVIENNKCITDTLTTTVTSNVTPPAPEILGDRRLCAGDTLSLESSVKGSGYVYVWASPSGTIRNNQPFLNIPNVTPNFTGIWTLTVENGACESPPSSPIAVDIEKVLAFQITPVATQCEGAEIELSTNAEPESQFFWSGPNDFQSNAFTPDIIAETGLYQASITTINGCEYKDEIFINTVVLPRIIGVTVSEEGECIDQETTLTIVPKFSMAADVQFEWTGPNITSQSSSLSIENYTFADNGIYTVKLLSGDCESESFDFVLNFIVSPVKPTLNLNPIACIGDSLIIKTNQYNSSAIYQWNTPQGMLETTVNQIVIPKVDSEIAGDYSVQVMIGQCTSPESDIVNLVVNENTFVPNISTAGEECTENEFKLFADLSGEYPVEWQLPSGEIINADTLRLTLKTEDAGDYRARSFANGCPSDWSSPINLDLIDPRIGVTLAADFIYSCNNDDSGLEFCIETTEPTSGISFQWFYNDLLLGETSSNCYQVEDMSVFAFGLNEISLKFNYNGCIIPFDEPLFLEIENVRNIDVSAGDRQLFCVGDGLIMNADEVNTTKLSAFWTVSEGVLVDDITDPMAEIMVTVDVDSTFAVWNVEHIECGIVYRDSVVLKQKTKPLPFSDTLSMSEAQLTFNPLENDILITGNTYRIAEVSSPRWGSASVSGEAIIYKSDPKFIGGPIKFTYKVCDDACAELCNEGEIVILYNAGSCKGSNVLTPNNDGANDRFVIPCIEESELADNSLVILNELGNTIFEQSPYDNTWDGTFNGEPLPEGTYYYIFRKDSKASVVQGFISIER</sequence>
<dbReference type="InterPro" id="IPR026341">
    <property type="entry name" value="T9SS_type_B"/>
</dbReference>
<dbReference type="NCBIfam" id="TIGR04131">
    <property type="entry name" value="Bac_Flav_CTERM"/>
    <property type="match status" value="1"/>
</dbReference>
<evidence type="ECO:0000256" key="1">
    <source>
        <dbReference type="SAM" id="SignalP"/>
    </source>
</evidence>
<organism evidence="2 3">
    <name type="scientific">Portibacter lacus</name>
    <dbReference type="NCBI Taxonomy" id="1099794"/>
    <lineage>
        <taxon>Bacteria</taxon>
        <taxon>Pseudomonadati</taxon>
        <taxon>Bacteroidota</taxon>
        <taxon>Saprospiria</taxon>
        <taxon>Saprospirales</taxon>
        <taxon>Haliscomenobacteraceae</taxon>
        <taxon>Portibacter</taxon>
    </lineage>
</organism>
<evidence type="ECO:0000313" key="2">
    <source>
        <dbReference type="EMBL" id="GLR18587.1"/>
    </source>
</evidence>
<gene>
    <name evidence="2" type="ORF">GCM10007940_32030</name>
</gene>
<keyword evidence="1" id="KW-0732">Signal</keyword>
<dbReference type="PANTHER" id="PTHR46343">
    <property type="entry name" value="HYR DOMAIN-CONTAINING PROTEIN"/>
    <property type="match status" value="1"/>
</dbReference>
<reference evidence="2" key="2">
    <citation type="submission" date="2023-01" db="EMBL/GenBank/DDBJ databases">
        <title>Draft genome sequence of Portibacter lacus strain NBRC 108769.</title>
        <authorList>
            <person name="Sun Q."/>
            <person name="Mori K."/>
        </authorList>
    </citation>
    <scope>NUCLEOTIDE SEQUENCE</scope>
    <source>
        <strain evidence="2">NBRC 108769</strain>
    </source>
</reference>
<reference evidence="2" key="1">
    <citation type="journal article" date="2014" name="Int. J. Syst. Evol. Microbiol.">
        <title>Complete genome sequence of Corynebacterium casei LMG S-19264T (=DSM 44701T), isolated from a smear-ripened cheese.</title>
        <authorList>
            <consortium name="US DOE Joint Genome Institute (JGI-PGF)"/>
            <person name="Walter F."/>
            <person name="Albersmeier A."/>
            <person name="Kalinowski J."/>
            <person name="Ruckert C."/>
        </authorList>
    </citation>
    <scope>NUCLEOTIDE SEQUENCE</scope>
    <source>
        <strain evidence="2">NBRC 108769</strain>
    </source>
</reference>
<dbReference type="Pfam" id="PF13585">
    <property type="entry name" value="CHU_C"/>
    <property type="match status" value="1"/>
</dbReference>
<dbReference type="Gene3D" id="2.60.40.10">
    <property type="entry name" value="Immunoglobulins"/>
    <property type="match status" value="3"/>
</dbReference>
<dbReference type="PANTHER" id="PTHR46343:SF2">
    <property type="entry name" value="SUSHI_VON WILLEBRAND FACTOR TYPE A_EGF_PENTRAXIN DOMAIN-CONTAINING 1"/>
    <property type="match status" value="1"/>
</dbReference>
<comment type="caution">
    <text evidence="2">The sequence shown here is derived from an EMBL/GenBank/DDBJ whole genome shotgun (WGS) entry which is preliminary data.</text>
</comment>
<accession>A0AA37SR95</accession>
<dbReference type="EMBL" id="BSOH01000021">
    <property type="protein sequence ID" value="GLR18587.1"/>
    <property type="molecule type" value="Genomic_DNA"/>
</dbReference>
<keyword evidence="3" id="KW-1185">Reference proteome</keyword>